<evidence type="ECO:0000256" key="8">
    <source>
        <dbReference type="ARBA" id="ARBA00023016"/>
    </source>
</evidence>
<evidence type="ECO:0000256" key="5">
    <source>
        <dbReference type="ARBA" id="ARBA00022801"/>
    </source>
</evidence>
<evidence type="ECO:0000256" key="7">
    <source>
        <dbReference type="ARBA" id="ARBA00022840"/>
    </source>
</evidence>
<dbReference type="GO" id="GO:0005524">
    <property type="term" value="F:ATP binding"/>
    <property type="evidence" value="ECO:0007669"/>
    <property type="project" value="UniProtKB-UniRule"/>
</dbReference>
<dbReference type="GO" id="GO:0140664">
    <property type="term" value="F:ATP-dependent DNA damage sensor activity"/>
    <property type="evidence" value="ECO:0007669"/>
    <property type="project" value="InterPro"/>
</dbReference>
<feature type="short sequence motif" description="RadA KNRFG motif" evidence="11">
    <location>
        <begin position="251"/>
        <end position="255"/>
    </location>
</feature>
<dbReference type="PROSITE" id="PS50162">
    <property type="entry name" value="RECA_2"/>
    <property type="match status" value="1"/>
</dbReference>
<comment type="function">
    <text evidence="11">Plays a role in repairing double-strand DNA breaks, probably involving stabilizing or processing branched DNA or blocked replication forks.</text>
</comment>
<proteinExistence type="inferred from homology"/>
<evidence type="ECO:0000256" key="1">
    <source>
        <dbReference type="ARBA" id="ARBA00022723"/>
    </source>
</evidence>
<dbReference type="InterPro" id="IPR003593">
    <property type="entry name" value="AAA+_ATPase"/>
</dbReference>
<evidence type="ECO:0000256" key="13">
    <source>
        <dbReference type="RuleBase" id="RU003555"/>
    </source>
</evidence>
<evidence type="ECO:0000256" key="2">
    <source>
        <dbReference type="ARBA" id="ARBA00022741"/>
    </source>
</evidence>
<dbReference type="GO" id="GO:0003684">
    <property type="term" value="F:damaged DNA binding"/>
    <property type="evidence" value="ECO:0007669"/>
    <property type="project" value="InterPro"/>
</dbReference>
<dbReference type="PRINTS" id="PR01874">
    <property type="entry name" value="DNAREPAIRADA"/>
</dbReference>
<keyword evidence="3 11" id="KW-0227">DNA damage</keyword>
<keyword evidence="9 11" id="KW-0238">DNA-binding</keyword>
<sequence>MKQRTSFVCQQCGNEFGSWFGKCPSCGEWNSLIETSRITGSSKSDPSTSLRKNLQVEPKKLTEIKRIISKRLKTGYGELDRVLGGGIVPGEVVLVAGDPGVGKSTLLLALLGKIGGWYVTGEESAEQVKLRADRLKITNENLFILPETNLDSVVASLDKLTTLPPVLVIDSIQTMYTENLEGAAGSVGQIRETSQILIALAKQKQIPVFIVGHVTKEGNIAGPKLLEHMVDVVCYFEGDKYYQGRILRTFKNRFGPTDEVGIFEMGEIGLNEIDNPSKLFLEGRVKNVSGSTVGVTLEGTRPLLVEIQSLVVSSQLPMPRRVANGYDYNRLQMILAILQKRLNLPLGTFDVFVNVSGGLKLKEPATDLPIALSIVSAFKNIALPDKLASFGELGLLGELRRVQGEVVRHKEAKRLGFTTIISPEKYQTLMKVAKEILGR</sequence>
<comment type="function">
    <text evidence="13">DNA-dependent ATPase involved in processing of recombination intermediates, plays a role in repairing DNA breaks. Stimulates the branch migration of RecA-mediated strand transfer reactions, allowing the 3' invading strand to extend heteroduplex DNA faster. Binds ssDNA in the presence of ADP but not other nucleotides, has ATPase activity that is stimulated by ssDNA and various branched DNA structures, but inhibited by SSB. Does not have RecA's homology-searching function.</text>
</comment>
<feature type="region of interest" description="Lon-protease-like" evidence="11">
    <location>
        <begin position="350"/>
        <end position="439"/>
    </location>
</feature>
<comment type="domain">
    <text evidence="11">The middle region has homology to RecA with ATPase motifs including the RadA KNRFG motif, while the C-terminus is homologous to Lon protease.</text>
</comment>
<dbReference type="PANTHER" id="PTHR32472:SF10">
    <property type="entry name" value="DNA REPAIR PROTEIN RADA-LIKE PROTEIN"/>
    <property type="match status" value="1"/>
</dbReference>
<keyword evidence="4 13" id="KW-0863">Zinc-finger</keyword>
<dbReference type="GO" id="GO:0016787">
    <property type="term" value="F:hydrolase activity"/>
    <property type="evidence" value="ECO:0007669"/>
    <property type="project" value="UniProtKB-KW"/>
</dbReference>
<evidence type="ECO:0000256" key="6">
    <source>
        <dbReference type="ARBA" id="ARBA00022833"/>
    </source>
</evidence>
<keyword evidence="2 11" id="KW-0547">Nucleotide-binding</keyword>
<dbReference type="GO" id="GO:0008270">
    <property type="term" value="F:zinc ion binding"/>
    <property type="evidence" value="ECO:0007669"/>
    <property type="project" value="UniProtKB-KW"/>
</dbReference>
<comment type="caution">
    <text evidence="15">The sequence shown here is derived from an EMBL/GenBank/DDBJ whole genome shotgun (WGS) entry which is preliminary data.</text>
</comment>
<keyword evidence="1 11" id="KW-0479">Metal-binding</keyword>
<dbReference type="STRING" id="1618434.UR52_C0007G0004"/>
<dbReference type="GO" id="GO:0005829">
    <property type="term" value="C:cytosol"/>
    <property type="evidence" value="ECO:0007669"/>
    <property type="project" value="TreeGrafter"/>
</dbReference>
<keyword evidence="5" id="KW-0378">Hydrolase</keyword>
<dbReference type="GO" id="GO:0000725">
    <property type="term" value="P:recombinational repair"/>
    <property type="evidence" value="ECO:0007669"/>
    <property type="project" value="UniProtKB-UniRule"/>
</dbReference>
<evidence type="ECO:0000256" key="10">
    <source>
        <dbReference type="ARBA" id="ARBA00023204"/>
    </source>
</evidence>
<keyword evidence="7 11" id="KW-0067">ATP-binding</keyword>
<dbReference type="NCBIfam" id="TIGR00416">
    <property type="entry name" value="sms"/>
    <property type="match status" value="1"/>
</dbReference>
<dbReference type="CDD" id="cd01121">
    <property type="entry name" value="RadA_SMS_N"/>
    <property type="match status" value="1"/>
</dbReference>
<evidence type="ECO:0000256" key="4">
    <source>
        <dbReference type="ARBA" id="ARBA00022771"/>
    </source>
</evidence>
<dbReference type="Pfam" id="PF13541">
    <property type="entry name" value="ChlI"/>
    <property type="match status" value="1"/>
</dbReference>
<organism evidence="15 16">
    <name type="scientific">Candidatus Gottesmanbacteria bacterium GW2011_GWA1_34_13</name>
    <dbReference type="NCBI Taxonomy" id="1618434"/>
    <lineage>
        <taxon>Bacteria</taxon>
        <taxon>Candidatus Gottesmaniibacteriota</taxon>
    </lineage>
</organism>
<dbReference type="HAMAP" id="MF_01498">
    <property type="entry name" value="RadA_bact"/>
    <property type="match status" value="1"/>
</dbReference>
<evidence type="ECO:0000256" key="12">
    <source>
        <dbReference type="NCBIfam" id="TIGR00416"/>
    </source>
</evidence>
<dbReference type="InterPro" id="IPR020568">
    <property type="entry name" value="Ribosomal_Su5_D2-typ_SF"/>
</dbReference>
<keyword evidence="8 11" id="KW-0346">Stress response</keyword>
<dbReference type="SUPFAM" id="SSF52540">
    <property type="entry name" value="P-loop containing nucleoside triphosphate hydrolases"/>
    <property type="match status" value="1"/>
</dbReference>
<gene>
    <name evidence="11" type="primary">radA</name>
    <name evidence="15" type="ORF">UR52_C0007G0004</name>
</gene>
<accession>A0A0G0AR85</accession>
<dbReference type="InterPro" id="IPR041166">
    <property type="entry name" value="Rubredoxin_2"/>
</dbReference>
<dbReference type="PANTHER" id="PTHR32472">
    <property type="entry name" value="DNA REPAIR PROTEIN RADA"/>
    <property type="match status" value="1"/>
</dbReference>
<dbReference type="PATRIC" id="fig|1618434.3.peg.308"/>
<dbReference type="EMBL" id="LBPN01000007">
    <property type="protein sequence ID" value="KKP59379.1"/>
    <property type="molecule type" value="Genomic_DNA"/>
</dbReference>
<evidence type="ECO:0000256" key="9">
    <source>
        <dbReference type="ARBA" id="ARBA00023125"/>
    </source>
</evidence>
<evidence type="ECO:0000256" key="11">
    <source>
        <dbReference type="HAMAP-Rule" id="MF_01498"/>
    </source>
</evidence>
<dbReference type="InterPro" id="IPR004504">
    <property type="entry name" value="DNA_repair_RadA"/>
</dbReference>
<comment type="similarity">
    <text evidence="11 13">Belongs to the RecA family. RadA subfamily.</text>
</comment>
<evidence type="ECO:0000259" key="14">
    <source>
        <dbReference type="PROSITE" id="PS50162"/>
    </source>
</evidence>
<evidence type="ECO:0000256" key="3">
    <source>
        <dbReference type="ARBA" id="ARBA00022763"/>
    </source>
</evidence>
<dbReference type="Proteomes" id="UP000034176">
    <property type="component" value="Unassembled WGS sequence"/>
</dbReference>
<dbReference type="AlphaFoldDB" id="A0A0G0AR85"/>
<dbReference type="SMART" id="SM00382">
    <property type="entry name" value="AAA"/>
    <property type="match status" value="1"/>
</dbReference>
<dbReference type="FunFam" id="3.40.50.300:FF:000050">
    <property type="entry name" value="DNA repair protein RadA"/>
    <property type="match status" value="1"/>
</dbReference>
<keyword evidence="6 13" id="KW-0862">Zinc</keyword>
<protein>
    <recommendedName>
        <fullName evidence="11 12">DNA repair protein RadA</fullName>
    </recommendedName>
</protein>
<feature type="domain" description="RecA family profile 1" evidence="14">
    <location>
        <begin position="68"/>
        <end position="214"/>
    </location>
</feature>
<dbReference type="Gene3D" id="3.30.230.10">
    <property type="match status" value="1"/>
</dbReference>
<dbReference type="InterPro" id="IPR020588">
    <property type="entry name" value="RecA_ATP-bd"/>
</dbReference>
<evidence type="ECO:0000313" key="15">
    <source>
        <dbReference type="EMBL" id="KKP59379.1"/>
    </source>
</evidence>
<reference evidence="15 16" key="1">
    <citation type="journal article" date="2015" name="Nature">
        <title>rRNA introns, odd ribosomes, and small enigmatic genomes across a large radiation of phyla.</title>
        <authorList>
            <person name="Brown C.T."/>
            <person name="Hug L.A."/>
            <person name="Thomas B.C."/>
            <person name="Sharon I."/>
            <person name="Castelle C.J."/>
            <person name="Singh A."/>
            <person name="Wilkins M.J."/>
            <person name="Williams K.H."/>
            <person name="Banfield J.F."/>
        </authorList>
    </citation>
    <scope>NUCLEOTIDE SEQUENCE [LARGE SCALE GENOMIC DNA]</scope>
</reference>
<dbReference type="InterPro" id="IPR014721">
    <property type="entry name" value="Ribsml_uS5_D2-typ_fold_subgr"/>
</dbReference>
<dbReference type="Gene3D" id="3.40.50.300">
    <property type="entry name" value="P-loop containing nucleotide triphosphate hydrolases"/>
    <property type="match status" value="1"/>
</dbReference>
<dbReference type="SUPFAM" id="SSF54211">
    <property type="entry name" value="Ribosomal protein S5 domain 2-like"/>
    <property type="match status" value="1"/>
</dbReference>
<dbReference type="Pfam" id="PF18073">
    <property type="entry name" value="Zn_ribbon_LapB"/>
    <property type="match status" value="1"/>
</dbReference>
<evidence type="ECO:0000313" key="16">
    <source>
        <dbReference type="Proteomes" id="UP000034176"/>
    </source>
</evidence>
<name>A0A0G0AR85_9BACT</name>
<feature type="binding site" evidence="11">
    <location>
        <begin position="97"/>
        <end position="104"/>
    </location>
    <ligand>
        <name>ATP</name>
        <dbReference type="ChEBI" id="CHEBI:30616"/>
    </ligand>
</feature>
<keyword evidence="10 11" id="KW-0234">DNA repair</keyword>
<dbReference type="InterPro" id="IPR027417">
    <property type="entry name" value="P-loop_NTPase"/>
</dbReference>
<dbReference type="Pfam" id="PF13481">
    <property type="entry name" value="AAA_25"/>
    <property type="match status" value="1"/>
</dbReference>